<dbReference type="InterPro" id="IPR003660">
    <property type="entry name" value="HAMP_dom"/>
</dbReference>
<comment type="similarity">
    <text evidence="8">Belongs to the methyl-accepting chemotaxis (MCP) protein family.</text>
</comment>
<evidence type="ECO:0000256" key="4">
    <source>
        <dbReference type="ARBA" id="ARBA00022692"/>
    </source>
</evidence>
<dbReference type="RefSeq" id="WP_159428581.1">
    <property type="nucleotide sequence ID" value="NZ_FNNG01000001.1"/>
</dbReference>
<reference evidence="13 14" key="1">
    <citation type="submission" date="2016-10" db="EMBL/GenBank/DDBJ databases">
        <authorList>
            <person name="de Groot N.N."/>
        </authorList>
    </citation>
    <scope>NUCLEOTIDE SEQUENCE [LARGE SCALE GENOMIC DNA]</scope>
    <source>
        <strain evidence="13 14">DSM 23310</strain>
    </source>
</reference>
<dbReference type="Gene3D" id="6.10.340.10">
    <property type="match status" value="1"/>
</dbReference>
<protein>
    <submittedName>
        <fullName evidence="13">Methyl-accepting chemotaxis sensory transducer with Cache sensor</fullName>
    </submittedName>
</protein>
<dbReference type="PROSITE" id="PS50111">
    <property type="entry name" value="CHEMOTAXIS_TRANSDUC_2"/>
    <property type="match status" value="1"/>
</dbReference>
<feature type="transmembrane region" description="Helical" evidence="10">
    <location>
        <begin position="324"/>
        <end position="343"/>
    </location>
</feature>
<dbReference type="CDD" id="cd11386">
    <property type="entry name" value="MCP_signal"/>
    <property type="match status" value="1"/>
</dbReference>
<comment type="subcellular location">
    <subcellularLocation>
        <location evidence="1">Cell membrane</location>
        <topology evidence="1">Multi-pass membrane protein</topology>
    </subcellularLocation>
</comment>
<organism evidence="13 14">
    <name type="scientific">Tepidimicrobium xylanilyticum</name>
    <dbReference type="NCBI Taxonomy" id="1123352"/>
    <lineage>
        <taxon>Bacteria</taxon>
        <taxon>Bacillati</taxon>
        <taxon>Bacillota</taxon>
        <taxon>Tissierellia</taxon>
        <taxon>Tissierellales</taxon>
        <taxon>Tepidimicrobiaceae</taxon>
        <taxon>Tepidimicrobium</taxon>
    </lineage>
</organism>
<accession>A0A1H2RKL2</accession>
<dbReference type="InterPro" id="IPR004089">
    <property type="entry name" value="MCPsignal_dom"/>
</dbReference>
<evidence type="ECO:0000256" key="2">
    <source>
        <dbReference type="ARBA" id="ARBA00022475"/>
    </source>
</evidence>
<keyword evidence="7 9" id="KW-0807">Transducer</keyword>
<dbReference type="GO" id="GO:0007165">
    <property type="term" value="P:signal transduction"/>
    <property type="evidence" value="ECO:0007669"/>
    <property type="project" value="UniProtKB-KW"/>
</dbReference>
<evidence type="ECO:0000256" key="1">
    <source>
        <dbReference type="ARBA" id="ARBA00004651"/>
    </source>
</evidence>
<dbReference type="EMBL" id="FNNG01000001">
    <property type="protein sequence ID" value="SDW20002.1"/>
    <property type="molecule type" value="Genomic_DNA"/>
</dbReference>
<evidence type="ECO:0000256" key="10">
    <source>
        <dbReference type="SAM" id="Phobius"/>
    </source>
</evidence>
<dbReference type="OrthoDB" id="597657at2"/>
<dbReference type="SUPFAM" id="SSF58104">
    <property type="entry name" value="Methyl-accepting chemotaxis protein (MCP) signaling domain"/>
    <property type="match status" value="1"/>
</dbReference>
<keyword evidence="5 10" id="KW-1133">Transmembrane helix</keyword>
<gene>
    <name evidence="13" type="ORF">SAMN05660923_00405</name>
</gene>
<dbReference type="Gene3D" id="3.30.450.20">
    <property type="entry name" value="PAS domain"/>
    <property type="match status" value="1"/>
</dbReference>
<evidence type="ECO:0000259" key="12">
    <source>
        <dbReference type="PROSITE" id="PS50885"/>
    </source>
</evidence>
<name>A0A1H2RKL2_9FIRM</name>
<keyword evidence="2" id="KW-1003">Cell membrane</keyword>
<dbReference type="Pfam" id="PF00672">
    <property type="entry name" value="HAMP"/>
    <property type="match status" value="1"/>
</dbReference>
<evidence type="ECO:0000256" key="9">
    <source>
        <dbReference type="PROSITE-ProRule" id="PRU00284"/>
    </source>
</evidence>
<dbReference type="GO" id="GO:0005886">
    <property type="term" value="C:plasma membrane"/>
    <property type="evidence" value="ECO:0007669"/>
    <property type="project" value="UniProtKB-SubCell"/>
</dbReference>
<dbReference type="SMART" id="SM00283">
    <property type="entry name" value="MA"/>
    <property type="match status" value="1"/>
</dbReference>
<evidence type="ECO:0000313" key="13">
    <source>
        <dbReference type="EMBL" id="SDW20002.1"/>
    </source>
</evidence>
<feature type="domain" description="HAMP" evidence="12">
    <location>
        <begin position="345"/>
        <end position="400"/>
    </location>
</feature>
<dbReference type="PROSITE" id="PS50885">
    <property type="entry name" value="HAMP"/>
    <property type="match status" value="1"/>
</dbReference>
<dbReference type="Pfam" id="PF02743">
    <property type="entry name" value="dCache_1"/>
    <property type="match status" value="1"/>
</dbReference>
<evidence type="ECO:0000256" key="7">
    <source>
        <dbReference type="ARBA" id="ARBA00023224"/>
    </source>
</evidence>
<evidence type="ECO:0000259" key="11">
    <source>
        <dbReference type="PROSITE" id="PS50111"/>
    </source>
</evidence>
<sequence length="705" mass="77182">MGKIFKKRTKKIGLQFLKKRPKQKRTRKLFKSSSIGNRISISTIIVLVCIVFIQTSISYIISERRLIKSAENLLLHKATDTATIVDNQIRSYNKNLEILGHLSSISNPNVPVEEKFEILKSEKERLGLSSIGLVDLEGNLVLDSLVESNIKGTKYFERAKQGDTYFSQPIRNSFTGKNEVVISSPLVYNGEIVGVILGYKSADELYGIVENIVIGETGVAYILNEVVDIIAHPTIIGSSTENADYYHAPINFSALEQRIDESSKVEIDEIYGNIRKGQNGSGKYVSEGKSIHIGYAPIKSKNWTLVVTIDEAEVLKELDSLKNLTVIILAFAIILGSVFALIISKSITKPINLVTDYCNKLSELDLSSNISEKALKRKDELGKMASSIQIVVDNLRNIVKEIRDSSIQVASSSEELAAISEESTAAATSIAENSNDIAENSQKQLEEILNISSSINEISTQMNYVSNQIHDAESNSKNVFEKTNLGKEKIDDVITQMANIENSTHSVKISLNDITLSSSKMNQMLEIIESIAEQTNLLALNAAIEAARAGEYGRGFAVVADEIRKLAEETRKSTEEIYGIIESNNQLIEEANKKMDLNSEEVEAGVIGVNEAKKAFDEIASSILQIAVSIKEVAAAVSNVEGHMTSLTESSGTIENMSKNISAQIQNASGASQEQMASMEEIASSTENLASLAEGLEALVQNIKL</sequence>
<evidence type="ECO:0000256" key="8">
    <source>
        <dbReference type="ARBA" id="ARBA00029447"/>
    </source>
</evidence>
<proteinExistence type="inferred from homology"/>
<evidence type="ECO:0000313" key="14">
    <source>
        <dbReference type="Proteomes" id="UP000198828"/>
    </source>
</evidence>
<dbReference type="CDD" id="cd06225">
    <property type="entry name" value="HAMP"/>
    <property type="match status" value="1"/>
</dbReference>
<dbReference type="CDD" id="cd12914">
    <property type="entry name" value="PDC1_DGC_like"/>
    <property type="match status" value="1"/>
</dbReference>
<dbReference type="CDD" id="cd12912">
    <property type="entry name" value="PDC2_MCP_like"/>
    <property type="match status" value="1"/>
</dbReference>
<dbReference type="SMART" id="SM00304">
    <property type="entry name" value="HAMP"/>
    <property type="match status" value="1"/>
</dbReference>
<dbReference type="PANTHER" id="PTHR32089">
    <property type="entry name" value="METHYL-ACCEPTING CHEMOTAXIS PROTEIN MCPB"/>
    <property type="match status" value="1"/>
</dbReference>
<dbReference type="PANTHER" id="PTHR32089:SF112">
    <property type="entry name" value="LYSOZYME-LIKE PROTEIN-RELATED"/>
    <property type="match status" value="1"/>
</dbReference>
<keyword evidence="14" id="KW-1185">Reference proteome</keyword>
<evidence type="ECO:0000256" key="6">
    <source>
        <dbReference type="ARBA" id="ARBA00023136"/>
    </source>
</evidence>
<dbReference type="AlphaFoldDB" id="A0A1H2RKL2"/>
<dbReference type="InterPro" id="IPR033479">
    <property type="entry name" value="dCache_1"/>
</dbReference>
<dbReference type="GO" id="GO:0006935">
    <property type="term" value="P:chemotaxis"/>
    <property type="evidence" value="ECO:0007669"/>
    <property type="project" value="UniProtKB-KW"/>
</dbReference>
<evidence type="ECO:0000256" key="3">
    <source>
        <dbReference type="ARBA" id="ARBA00022500"/>
    </source>
</evidence>
<dbReference type="Gene3D" id="1.10.287.950">
    <property type="entry name" value="Methyl-accepting chemotaxis protein"/>
    <property type="match status" value="1"/>
</dbReference>
<keyword evidence="4 10" id="KW-0812">Transmembrane</keyword>
<keyword evidence="3" id="KW-0145">Chemotaxis</keyword>
<keyword evidence="6 10" id="KW-0472">Membrane</keyword>
<dbReference type="Pfam" id="PF00015">
    <property type="entry name" value="MCPsignal"/>
    <property type="match status" value="1"/>
</dbReference>
<dbReference type="Proteomes" id="UP000198828">
    <property type="component" value="Unassembled WGS sequence"/>
</dbReference>
<feature type="domain" description="Methyl-accepting transducer" evidence="11">
    <location>
        <begin position="419"/>
        <end position="690"/>
    </location>
</feature>
<evidence type="ECO:0000256" key="5">
    <source>
        <dbReference type="ARBA" id="ARBA00022989"/>
    </source>
</evidence>